<organism evidence="1 2">
    <name type="scientific">Xylaria curta</name>
    <dbReference type="NCBI Taxonomy" id="42375"/>
    <lineage>
        <taxon>Eukaryota</taxon>
        <taxon>Fungi</taxon>
        <taxon>Dikarya</taxon>
        <taxon>Ascomycota</taxon>
        <taxon>Pezizomycotina</taxon>
        <taxon>Sordariomycetes</taxon>
        <taxon>Xylariomycetidae</taxon>
        <taxon>Xylariales</taxon>
        <taxon>Xylariaceae</taxon>
        <taxon>Xylaria</taxon>
    </lineage>
</organism>
<evidence type="ECO:0000313" key="1">
    <source>
        <dbReference type="EMBL" id="KAJ2980538.1"/>
    </source>
</evidence>
<accession>A0ACC1NQA2</accession>
<dbReference type="EMBL" id="JAPDGR010001669">
    <property type="protein sequence ID" value="KAJ2980538.1"/>
    <property type="molecule type" value="Genomic_DNA"/>
</dbReference>
<gene>
    <name evidence="1" type="ORF">NUW58_g6919</name>
</gene>
<comment type="caution">
    <text evidence="1">The sequence shown here is derived from an EMBL/GenBank/DDBJ whole genome shotgun (WGS) entry which is preliminary data.</text>
</comment>
<name>A0ACC1NQA2_9PEZI</name>
<protein>
    <submittedName>
        <fullName evidence="1">Uncharacterized protein</fullName>
    </submittedName>
</protein>
<proteinExistence type="predicted"/>
<reference evidence="1" key="1">
    <citation type="submission" date="2022-10" db="EMBL/GenBank/DDBJ databases">
        <title>Genome Sequence of Xylaria curta.</title>
        <authorList>
            <person name="Buettner E."/>
        </authorList>
    </citation>
    <scope>NUCLEOTIDE SEQUENCE</scope>
    <source>
        <strain evidence="1">Babe10</strain>
    </source>
</reference>
<evidence type="ECO:0000313" key="2">
    <source>
        <dbReference type="Proteomes" id="UP001143856"/>
    </source>
</evidence>
<keyword evidence="2" id="KW-1185">Reference proteome</keyword>
<sequence length="693" mass="78487">MSLCQDCSKLDLHAHILELCHGKDVSRDPLLGFADPEHHDTKNHLDSPLHFTVSLSETKVTYLSIYQTRSLDYDGISSFDHNQILGQLGLVHKLGDELDDTDVSTEFLSEQFGPDTTIDSILFRDVDAHTGSKHTLRIATNWLSQCKTQHSLCSAASESRARNLPTRVIDVTSTTPRVFETRGVEGRWAALSYCWGSDTSFMLNEATRARLFAGFQLEDAPATIRDAILVTRELGIPYLWVDAVCIRQDSREDWEREAPRMLHVNDIQKGQEQYAYVRPSSPHINAWDTSESRWGGRGWTMQEAFLAGRMITFSNAGLTWQCQQLTEEEDGSYVVGIPDVDTDEWMHRTSALFMSKYWRHLMTASAINSNNGDKESAPSPLIPHGMYSDPYSMWYVTLAHYSSRYLTHTSDRLHALSGLADLFREITGDEYVLGLWKGDLLRGLIWTYRPLRVQEGIEKFGADLSLYDPLIATNTGPSWSWTSLEGRIYEPEDGYRGHFERVPGNRARILDVNVDMSVAGQHQGRLTIQAPFVEWSTGSSSCSEGCQSKEESDPFAEIIRNYVTEIMKNGSESEWEWDFSTRFSAEYRARRSQGRGEGGQWIAVVFVHPDGKALVLESASMTGPQPQGSEKQSLSPFTYRRLGVLQFGADILPSFNVDEREPGQKHRHDVRDAHLEAHEEWYQGLPLHTFVVI</sequence>
<dbReference type="Proteomes" id="UP001143856">
    <property type="component" value="Unassembled WGS sequence"/>
</dbReference>